<reference evidence="2 3" key="2">
    <citation type="journal article" date="2016" name="Genome Announc.">
        <title>Draft Genome Sequences of Streptomyces scabiei S58, Streptomyces turgidiscabies T45, and Streptomyces acidiscabies a10, the Pathogens of Potato Common Scab, Isolated in Japan.</title>
        <authorList>
            <person name="Tomihama T."/>
            <person name="Nishi Y."/>
            <person name="Sakai M."/>
            <person name="Ikenaga M."/>
            <person name="Okubo T."/>
            <person name="Ikeda S."/>
        </authorList>
    </citation>
    <scope>NUCLEOTIDE SEQUENCE [LARGE SCALE GENOMIC DNA]</scope>
    <source>
        <strain evidence="2 3">S58</strain>
    </source>
</reference>
<reference evidence="3" key="1">
    <citation type="submission" date="2015-11" db="EMBL/GenBank/DDBJ databases">
        <authorList>
            <consortium name="Cross-ministerial Strategic Innovation Promotion Program (SIP) consortium"/>
            <person name="Tomihama T."/>
            <person name="Ikenaga M."/>
            <person name="Sakai M."/>
            <person name="Okubo T."/>
            <person name="Ikeda S."/>
        </authorList>
    </citation>
    <scope>NUCLEOTIDE SEQUENCE [LARGE SCALE GENOMIC DNA]</scope>
    <source>
        <strain evidence="3">S58</strain>
    </source>
</reference>
<evidence type="ECO:0000313" key="2">
    <source>
        <dbReference type="EMBL" id="GAQ67861.1"/>
    </source>
</evidence>
<name>A0A100JY69_STRSC</name>
<feature type="domain" description="DUF397" evidence="1">
    <location>
        <begin position="16"/>
        <end position="67"/>
    </location>
</feature>
<dbReference type="Pfam" id="PF04149">
    <property type="entry name" value="DUF397"/>
    <property type="match status" value="1"/>
</dbReference>
<proteinExistence type="predicted"/>
<evidence type="ECO:0000259" key="1">
    <source>
        <dbReference type="Pfam" id="PF04149"/>
    </source>
</evidence>
<comment type="caution">
    <text evidence="2">The sequence shown here is derived from an EMBL/GenBank/DDBJ whole genome shotgun (WGS) entry which is preliminary data.</text>
</comment>
<gene>
    <name evidence="2" type="ORF">SsS58_08319</name>
</gene>
<accession>A0A100JY69</accession>
<dbReference type="Proteomes" id="UP000067448">
    <property type="component" value="Unassembled WGS sequence"/>
</dbReference>
<dbReference type="EMBL" id="BCMM01000068">
    <property type="protein sequence ID" value="GAQ67861.1"/>
    <property type="molecule type" value="Genomic_DNA"/>
</dbReference>
<sequence length="67" mass="7330">MSQDRRPSDVYAEAIWRVSSYSGGQGECVEVADNLPALVPVRDSKRPSGPALAFSPRAWGAFVDHLR</sequence>
<dbReference type="OrthoDB" id="4570646at2"/>
<organism evidence="2 3">
    <name type="scientific">Streptomyces scabiei</name>
    <dbReference type="NCBI Taxonomy" id="1930"/>
    <lineage>
        <taxon>Bacteria</taxon>
        <taxon>Bacillati</taxon>
        <taxon>Actinomycetota</taxon>
        <taxon>Actinomycetes</taxon>
        <taxon>Kitasatosporales</taxon>
        <taxon>Streptomycetaceae</taxon>
        <taxon>Streptomyces</taxon>
    </lineage>
</organism>
<dbReference type="RefSeq" id="WP_059084795.1">
    <property type="nucleotide sequence ID" value="NZ_BCMM01000068.1"/>
</dbReference>
<dbReference type="AlphaFoldDB" id="A0A100JY69"/>
<reference evidence="3" key="3">
    <citation type="submission" date="2016-02" db="EMBL/GenBank/DDBJ databases">
        <title>Draft genome of pathogenic Streptomyces sp. in Japan.</title>
        <authorList>
            <person name="Tomihama T."/>
            <person name="Ikenaga M."/>
            <person name="Sakai M."/>
            <person name="Okubo T."/>
            <person name="Ikeda S."/>
        </authorList>
    </citation>
    <scope>NUCLEOTIDE SEQUENCE [LARGE SCALE GENOMIC DNA]</scope>
    <source>
        <strain evidence="3">S58</strain>
    </source>
</reference>
<dbReference type="InterPro" id="IPR007278">
    <property type="entry name" value="DUF397"/>
</dbReference>
<evidence type="ECO:0000313" key="3">
    <source>
        <dbReference type="Proteomes" id="UP000067448"/>
    </source>
</evidence>
<protein>
    <recommendedName>
        <fullName evidence="1">DUF397 domain-containing protein</fullName>
    </recommendedName>
</protein>